<feature type="region of interest" description="Disordered" evidence="1">
    <location>
        <begin position="131"/>
        <end position="170"/>
    </location>
</feature>
<evidence type="ECO:0000313" key="4">
    <source>
        <dbReference type="Proteomes" id="UP000189580"/>
    </source>
</evidence>
<dbReference type="Pfam" id="PF06159">
    <property type="entry name" value="TRAPPC13_N"/>
    <property type="match status" value="1"/>
</dbReference>
<evidence type="ECO:0000313" key="3">
    <source>
        <dbReference type="EMBL" id="ANB13828.1"/>
    </source>
</evidence>
<evidence type="ECO:0000256" key="1">
    <source>
        <dbReference type="SAM" id="MobiDB-lite"/>
    </source>
</evidence>
<dbReference type="OrthoDB" id="10250284at2759"/>
<proteinExistence type="predicted"/>
<dbReference type="InterPro" id="IPR010378">
    <property type="entry name" value="TRAPPC13"/>
</dbReference>
<dbReference type="RefSeq" id="XP_018736305.1">
    <property type="nucleotide sequence ID" value="XM_018881869.1"/>
</dbReference>
<dbReference type="PANTHER" id="PTHR13134:SF3">
    <property type="entry name" value="TRAFFICKING PROTEIN PARTICLE COMPLEX SUBUNIT 13"/>
    <property type="match status" value="1"/>
</dbReference>
<dbReference type="InterPro" id="IPR055427">
    <property type="entry name" value="TRAPPC13_N"/>
</dbReference>
<evidence type="ECO:0000259" key="2">
    <source>
        <dbReference type="Pfam" id="PF06159"/>
    </source>
</evidence>
<dbReference type="GO" id="GO:1990072">
    <property type="term" value="C:TRAPPIII protein complex"/>
    <property type="evidence" value="ECO:0007669"/>
    <property type="project" value="TreeGrafter"/>
</dbReference>
<keyword evidence="4" id="KW-1185">Reference proteome</keyword>
<dbReference type="KEGG" id="slb:AWJ20_4775"/>
<organism evidence="3 4">
    <name type="scientific">Sugiyamaella lignohabitans</name>
    <dbReference type="NCBI Taxonomy" id="796027"/>
    <lineage>
        <taxon>Eukaryota</taxon>
        <taxon>Fungi</taxon>
        <taxon>Dikarya</taxon>
        <taxon>Ascomycota</taxon>
        <taxon>Saccharomycotina</taxon>
        <taxon>Dipodascomycetes</taxon>
        <taxon>Dipodascales</taxon>
        <taxon>Trichomonascaceae</taxon>
        <taxon>Sugiyamaella</taxon>
    </lineage>
</organism>
<gene>
    <name evidence="3" type="ORF">AWJ20_4775</name>
</gene>
<dbReference type="Proteomes" id="UP000189580">
    <property type="component" value="Chromosome d"/>
</dbReference>
<dbReference type="AlphaFoldDB" id="A0A167EA60"/>
<reference evidence="3 4" key="1">
    <citation type="submission" date="2016-02" db="EMBL/GenBank/DDBJ databases">
        <title>Complete genome sequence and transcriptome regulation of the pentose utilising yeast Sugiyamaella lignohabitans.</title>
        <authorList>
            <person name="Bellasio M."/>
            <person name="Peymann A."/>
            <person name="Valli M."/>
            <person name="Sipitzky M."/>
            <person name="Graf A."/>
            <person name="Sauer M."/>
            <person name="Marx H."/>
            <person name="Mattanovich D."/>
        </authorList>
    </citation>
    <scope>NUCLEOTIDE SEQUENCE [LARGE SCALE GENOMIC DNA]</scope>
    <source>
        <strain evidence="3 4">CBS 10342</strain>
    </source>
</reference>
<feature type="domain" description="Trafficking protein particle complex subunit 13 N-terminal" evidence="2">
    <location>
        <begin position="34"/>
        <end position="126"/>
    </location>
</feature>
<dbReference type="EMBL" id="CP014502">
    <property type="protein sequence ID" value="ANB13828.1"/>
    <property type="molecule type" value="Genomic_DNA"/>
</dbReference>
<name>A0A167EA60_9ASCO</name>
<feature type="compositionally biased region" description="Low complexity" evidence="1">
    <location>
        <begin position="148"/>
        <end position="163"/>
    </location>
</feature>
<accession>A0A167EA60</accession>
<sequence length="291" mass="31802">MSSSSSRKHLVGVKVLQLSRPVLSRAEILKETPSTLVELPSSFNVYVGEKFSCLVSVYSESTQPVHVNLSVFVVTPSHKETVLVHSDQPEVSEFTLEPGKSTQLTVHYEPKSSGSHSLTTAISYRPKVYESAEDLSDEGSGSPSTQQTPGKTNSSTPTGTSGTQADQNPITNPIVKFHKRNEFLATQALEVRGKVTFIDGNQSAYTFEAEIENVSHNTMILETVDLLPGTGWLATASPNTPDTPLHPKDVWQMAYIVTTDPDATTVTSARPDKFMLGWRREPLGERGWLAL</sequence>
<dbReference type="GeneID" id="30036943"/>
<dbReference type="PANTHER" id="PTHR13134">
    <property type="entry name" value="TRAFFICKING PROTEIN PARTICLE COMPLEX SUBUNIT 13"/>
    <property type="match status" value="1"/>
</dbReference>
<protein>
    <recommendedName>
        <fullName evidence="2">Trafficking protein particle complex subunit 13 N-terminal domain-containing protein</fullName>
    </recommendedName>
</protein>